<accession>A0ABT4XUR1</accession>
<gene>
    <name evidence="1" type="ORF">PFY00_13320</name>
</gene>
<organism evidence="1 2">
    <name type="scientific">Thalassococcus lentus</name>
    <dbReference type="NCBI Taxonomy" id="1210524"/>
    <lineage>
        <taxon>Bacteria</taxon>
        <taxon>Pseudomonadati</taxon>
        <taxon>Pseudomonadota</taxon>
        <taxon>Alphaproteobacteria</taxon>
        <taxon>Rhodobacterales</taxon>
        <taxon>Roseobacteraceae</taxon>
        <taxon>Thalassococcus</taxon>
    </lineage>
</organism>
<evidence type="ECO:0000313" key="1">
    <source>
        <dbReference type="EMBL" id="MDA7425707.1"/>
    </source>
</evidence>
<sequence>MQFEVINKREEREGFIFKKPVYLAQTNIHLNDDEFEALQSMAKSKEWSAYPLGERQISAKIRQKVTLAGCYGLAAKTKVVKANIRTSLPEERELQISEARDIATNLKQVLEARLSALNASDEDVLEEI</sequence>
<dbReference type="EMBL" id="JAQIOY010000004">
    <property type="protein sequence ID" value="MDA7425707.1"/>
    <property type="molecule type" value="Genomic_DNA"/>
</dbReference>
<keyword evidence="2" id="KW-1185">Reference proteome</keyword>
<proteinExistence type="predicted"/>
<evidence type="ECO:0000313" key="2">
    <source>
        <dbReference type="Proteomes" id="UP001210720"/>
    </source>
</evidence>
<name>A0ABT4XUR1_9RHOB</name>
<dbReference type="Proteomes" id="UP001210720">
    <property type="component" value="Unassembled WGS sequence"/>
</dbReference>
<reference evidence="1 2" key="1">
    <citation type="submission" date="2023-01" db="EMBL/GenBank/DDBJ databases">
        <title>Thalassococcus onchidii sp. nov., isolated from a marine invertebrate from the South China Sea.</title>
        <authorList>
            <person name="Xu S."/>
            <person name="Liu Z."/>
            <person name="Xu Y."/>
        </authorList>
    </citation>
    <scope>NUCLEOTIDE SEQUENCE [LARGE SCALE GENOMIC DNA]</scope>
    <source>
        <strain evidence="1 2">KCTC 32084</strain>
    </source>
</reference>
<protein>
    <submittedName>
        <fullName evidence="1">Uncharacterized protein</fullName>
    </submittedName>
</protein>
<dbReference type="RefSeq" id="WP_271433065.1">
    <property type="nucleotide sequence ID" value="NZ_JAQIOY010000004.1"/>
</dbReference>
<comment type="caution">
    <text evidence="1">The sequence shown here is derived from an EMBL/GenBank/DDBJ whole genome shotgun (WGS) entry which is preliminary data.</text>
</comment>